<dbReference type="AlphaFoldDB" id="A0A929BCZ5"/>
<dbReference type="InterPro" id="IPR029016">
    <property type="entry name" value="GAF-like_dom_sf"/>
</dbReference>
<dbReference type="Pfam" id="PF01590">
    <property type="entry name" value="GAF"/>
    <property type="match status" value="1"/>
</dbReference>
<dbReference type="EMBL" id="JADEYC010000019">
    <property type="protein sequence ID" value="MBE9375333.1"/>
    <property type="molecule type" value="Genomic_DNA"/>
</dbReference>
<comment type="caution">
    <text evidence="3">The sequence shown here is derived from an EMBL/GenBank/DDBJ whole genome shotgun (WGS) entry which is preliminary data.</text>
</comment>
<sequence>MRQSPPGSADPLEQARMLERVHGAVLSGEPTRHRPRAVVFESWRRSLRARVDPDGGCPPVSVDGRALDGLRDTHPLRPWVPLLQRTLLDAADGAAQIMIITDAAGNILWRHGDPHVCRDADRVCLAEGTRWAEEVIGTNAMGTALATGGPVQIHSAEHLVRTYHSWTCAACPVHDPETGALLGTVDLSGPLRTMHPALPALVAAAARLVEGELRLRAAEQDRALRERSGHHLSSAVPGALLSPSGRVVQSLPGSALSAGDRVDLDDPAAATGSPDRTELDELPGGYLLRVRGPGSARHGARRLELGLLGENPPTARIGGRTHRLSLRHAEILTVLALHPGGLDARHLALLLHGERGNPVTVRAEVHRLRGVLGADVLRTRPYRLQVELDSDLARARGALDRGQVGTALRLRAGDLLPDSESPAVRDERDELRACLRSAVLDHDVVQDLWEFAHSTAGHADIEVLERLAALLPPGSARLARVRSKLDRLVDEDR</sequence>
<keyword evidence="4" id="KW-1185">Reference proteome</keyword>
<evidence type="ECO:0000313" key="3">
    <source>
        <dbReference type="EMBL" id="MBE9375333.1"/>
    </source>
</evidence>
<name>A0A929BCZ5_9PSEU</name>
<evidence type="ECO:0000313" key="4">
    <source>
        <dbReference type="Proteomes" id="UP000598360"/>
    </source>
</evidence>
<feature type="region of interest" description="Disordered" evidence="1">
    <location>
        <begin position="256"/>
        <end position="282"/>
    </location>
</feature>
<evidence type="ECO:0000256" key="1">
    <source>
        <dbReference type="SAM" id="MobiDB-lite"/>
    </source>
</evidence>
<dbReference type="Proteomes" id="UP000598360">
    <property type="component" value="Unassembled WGS sequence"/>
</dbReference>
<protein>
    <submittedName>
        <fullName evidence="3">GAF domain-containing protein</fullName>
    </submittedName>
</protein>
<feature type="domain" description="GAF" evidence="2">
    <location>
        <begin position="108"/>
        <end position="211"/>
    </location>
</feature>
<accession>A0A929BCZ5</accession>
<dbReference type="InterPro" id="IPR003018">
    <property type="entry name" value="GAF"/>
</dbReference>
<proteinExistence type="predicted"/>
<reference evidence="3" key="1">
    <citation type="submission" date="2020-10" db="EMBL/GenBank/DDBJ databases">
        <title>Diversity and distribution of actinomycetes associated with coral in the coast of Hainan.</title>
        <authorList>
            <person name="Li F."/>
        </authorList>
    </citation>
    <scope>NUCLEOTIDE SEQUENCE</scope>
    <source>
        <strain evidence="3">HNM0983</strain>
    </source>
</reference>
<organism evidence="3 4">
    <name type="scientific">Saccharopolyspora montiporae</name>
    <dbReference type="NCBI Taxonomy" id="2781240"/>
    <lineage>
        <taxon>Bacteria</taxon>
        <taxon>Bacillati</taxon>
        <taxon>Actinomycetota</taxon>
        <taxon>Actinomycetes</taxon>
        <taxon>Pseudonocardiales</taxon>
        <taxon>Pseudonocardiaceae</taxon>
        <taxon>Saccharopolyspora</taxon>
    </lineage>
</organism>
<gene>
    <name evidence="3" type="ORF">IQ251_12845</name>
</gene>
<evidence type="ECO:0000259" key="2">
    <source>
        <dbReference type="Pfam" id="PF01590"/>
    </source>
</evidence>
<dbReference type="Gene3D" id="3.30.450.40">
    <property type="match status" value="1"/>
</dbReference>